<keyword evidence="1" id="KW-0079">Bacteriocin immunity</keyword>
<evidence type="ECO:0000313" key="2">
    <source>
        <dbReference type="EMBL" id="MBU3827897.1"/>
    </source>
</evidence>
<dbReference type="Proteomes" id="UP000823844">
    <property type="component" value="Unassembled WGS sequence"/>
</dbReference>
<dbReference type="Pfam" id="PF08951">
    <property type="entry name" value="EntA_Immun"/>
    <property type="match status" value="1"/>
</dbReference>
<evidence type="ECO:0000313" key="3">
    <source>
        <dbReference type="Proteomes" id="UP000823844"/>
    </source>
</evidence>
<name>A0A9E2NT81_9LACO</name>
<protein>
    <submittedName>
        <fullName evidence="2">Bacteriocin immunity protein</fullName>
    </submittedName>
</protein>
<dbReference type="GO" id="GO:0030153">
    <property type="term" value="P:bacteriocin immunity"/>
    <property type="evidence" value="ECO:0007669"/>
    <property type="project" value="UniProtKB-KW"/>
</dbReference>
<accession>A0A9E2NT81</accession>
<evidence type="ECO:0000256" key="1">
    <source>
        <dbReference type="ARBA" id="ARBA00023025"/>
    </source>
</evidence>
<gene>
    <name evidence="2" type="ORF">H9806_01880</name>
</gene>
<organism evidence="2 3">
    <name type="scientific">Candidatus Lactobacillus pullistercoris</name>
    <dbReference type="NCBI Taxonomy" id="2838636"/>
    <lineage>
        <taxon>Bacteria</taxon>
        <taxon>Bacillati</taxon>
        <taxon>Bacillota</taxon>
        <taxon>Bacilli</taxon>
        <taxon>Lactobacillales</taxon>
        <taxon>Lactobacillaceae</taxon>
        <taxon>Lactobacillus</taxon>
    </lineage>
</organism>
<dbReference type="AlphaFoldDB" id="A0A9E2NT81"/>
<dbReference type="SUPFAM" id="SSF109797">
    <property type="entry name" value="Bacteriocin immunity protein-like"/>
    <property type="match status" value="1"/>
</dbReference>
<sequence>MINLIKIKSQEKKQEENNIYENLTQFYQSFFSNLYNECNIKKYRQIRDAIGLVMRKFESNDHPLAYTSKLVMYIEARVTIYRLHLTNEQQKLLSALGEESKHMNLNFVYTSPIDDLNQFN</sequence>
<dbReference type="Gene3D" id="1.20.1440.50">
    <property type="entry name" value="Ta0600-like"/>
    <property type="match status" value="1"/>
</dbReference>
<reference evidence="2" key="2">
    <citation type="submission" date="2021-04" db="EMBL/GenBank/DDBJ databases">
        <authorList>
            <person name="Gilroy R."/>
        </authorList>
    </citation>
    <scope>NUCLEOTIDE SEQUENCE</scope>
    <source>
        <strain evidence="2">F6-686</strain>
    </source>
</reference>
<dbReference type="EMBL" id="JAHLFT010000024">
    <property type="protein sequence ID" value="MBU3827897.1"/>
    <property type="molecule type" value="Genomic_DNA"/>
</dbReference>
<dbReference type="InterPro" id="IPR015046">
    <property type="entry name" value="LciA_Immunity-like"/>
</dbReference>
<comment type="caution">
    <text evidence="2">The sequence shown here is derived from an EMBL/GenBank/DDBJ whole genome shotgun (WGS) entry which is preliminary data.</text>
</comment>
<dbReference type="InterPro" id="IPR023130">
    <property type="entry name" value="Ta0600-like_sf"/>
</dbReference>
<reference evidence="2" key="1">
    <citation type="journal article" date="2021" name="PeerJ">
        <title>Extensive microbial diversity within the chicken gut microbiome revealed by metagenomics and culture.</title>
        <authorList>
            <person name="Gilroy R."/>
            <person name="Ravi A."/>
            <person name="Getino M."/>
            <person name="Pursley I."/>
            <person name="Horton D.L."/>
            <person name="Alikhan N.F."/>
            <person name="Baker D."/>
            <person name="Gharbi K."/>
            <person name="Hall N."/>
            <person name="Watson M."/>
            <person name="Adriaenssens E.M."/>
            <person name="Foster-Nyarko E."/>
            <person name="Jarju S."/>
            <person name="Secka A."/>
            <person name="Antonio M."/>
            <person name="Oren A."/>
            <person name="Chaudhuri R.R."/>
            <person name="La Ragione R."/>
            <person name="Hildebrand F."/>
            <person name="Pallen M.J."/>
        </authorList>
    </citation>
    <scope>NUCLEOTIDE SEQUENCE</scope>
    <source>
        <strain evidence="2">F6-686</strain>
    </source>
</reference>
<proteinExistence type="predicted"/>